<dbReference type="RefSeq" id="WP_098161394.1">
    <property type="nucleotide sequence ID" value="NZ_JARMBS010000046.1"/>
</dbReference>
<sequence>MNPFEIDKTIQKEKENMYEMSSHVRQKLDQTYQMIQDMPLQKTKNRFVFFQNKGIAVATVSTLLGMGTFCSGFASPTMAEGIKKVPIVGEIFQALEHDLGLQQASKKGWINAVQSESSFQNLKLHVSESIFDGTRAAMVVNVEGLNIQDGQVVIGNKKKKLTNTIESMQVEVNEKPFIQGASYEMAGKQHPNSFIVQLAGADERQTMNPEEYTKLPNEFQAKLKIQFEGMDHVFELNVPVQKTVADVIRMKTQVQKEKGDMTFSVSKLTATPVTTHVVASFTVKDLHFDTKKPIRVAAYDENGTQLEQLNSTGELNKDSYTLDINYISNGSIPKKIVLKPYIDKDDSRKANENEWIEGLPIEIYVGNKQWDRG</sequence>
<evidence type="ECO:0008006" key="5">
    <source>
        <dbReference type="Google" id="ProtNLM"/>
    </source>
</evidence>
<dbReference type="Gene3D" id="2.60.40.1630">
    <property type="entry name" value="bacillus anthracis domain"/>
    <property type="match status" value="1"/>
</dbReference>
<dbReference type="InterPro" id="IPR025436">
    <property type="entry name" value="DUF4179"/>
</dbReference>
<reference evidence="3 4" key="1">
    <citation type="submission" date="2017-09" db="EMBL/GenBank/DDBJ databases">
        <title>Large-scale bioinformatics analysis of Bacillus genomes uncovers conserved roles of natural products in bacterial physiology.</title>
        <authorList>
            <consortium name="Agbiome Team Llc"/>
            <person name="Bleich R.M."/>
            <person name="Grubbs K.J."/>
            <person name="Santa Maria K.C."/>
            <person name="Allen S.E."/>
            <person name="Farag S."/>
            <person name="Shank E.A."/>
            <person name="Bowers A."/>
        </authorList>
    </citation>
    <scope>NUCLEOTIDE SEQUENCE [LARGE SCALE GENOMIC DNA]</scope>
    <source>
        <strain evidence="3 4">AFS037265</strain>
    </source>
</reference>
<evidence type="ECO:0000259" key="2">
    <source>
        <dbReference type="Pfam" id="PF18705"/>
    </source>
</evidence>
<evidence type="ECO:0000313" key="4">
    <source>
        <dbReference type="Proteomes" id="UP000221918"/>
    </source>
</evidence>
<feature type="domain" description="DUF5643" evidence="2">
    <location>
        <begin position="247"/>
        <end position="363"/>
    </location>
</feature>
<dbReference type="EMBL" id="NUTL01000179">
    <property type="protein sequence ID" value="PHE86739.1"/>
    <property type="molecule type" value="Genomic_DNA"/>
</dbReference>
<dbReference type="Pfam" id="PF13786">
    <property type="entry name" value="DUF4179"/>
    <property type="match status" value="1"/>
</dbReference>
<gene>
    <name evidence="3" type="ORF">COF81_27900</name>
</gene>
<comment type="caution">
    <text evidence="3">The sequence shown here is derived from an EMBL/GenBank/DDBJ whole genome shotgun (WGS) entry which is preliminary data.</text>
</comment>
<evidence type="ECO:0000313" key="3">
    <source>
        <dbReference type="EMBL" id="PHE86739.1"/>
    </source>
</evidence>
<name>A0ABD6T246_9BACI</name>
<dbReference type="InterPro" id="IPR040680">
    <property type="entry name" value="DUF5643"/>
</dbReference>
<dbReference type="Proteomes" id="UP000221918">
    <property type="component" value="Unassembled WGS sequence"/>
</dbReference>
<protein>
    <recommendedName>
        <fullName evidence="5">DUF4179 domain-containing protein</fullName>
    </recommendedName>
</protein>
<feature type="domain" description="DUF4179" evidence="1">
    <location>
        <begin position="55"/>
        <end position="143"/>
    </location>
</feature>
<dbReference type="Pfam" id="PF18705">
    <property type="entry name" value="DUF5643"/>
    <property type="match status" value="1"/>
</dbReference>
<organism evidence="3 4">
    <name type="scientific">Bacillus pseudomycoides</name>
    <dbReference type="NCBI Taxonomy" id="64104"/>
    <lineage>
        <taxon>Bacteria</taxon>
        <taxon>Bacillati</taxon>
        <taxon>Bacillota</taxon>
        <taxon>Bacilli</taxon>
        <taxon>Bacillales</taxon>
        <taxon>Bacillaceae</taxon>
        <taxon>Bacillus</taxon>
        <taxon>Bacillus cereus group</taxon>
    </lineage>
</organism>
<accession>A0ABD6T246</accession>
<evidence type="ECO:0000259" key="1">
    <source>
        <dbReference type="Pfam" id="PF13786"/>
    </source>
</evidence>
<dbReference type="AlphaFoldDB" id="A0ABD6T246"/>
<proteinExistence type="predicted"/>